<evidence type="ECO:0000256" key="7">
    <source>
        <dbReference type="ARBA" id="ARBA00022842"/>
    </source>
</evidence>
<feature type="binding site" evidence="11">
    <location>
        <position position="287"/>
    </location>
    <ligand>
        <name>Mg(2+)</name>
        <dbReference type="ChEBI" id="CHEBI:18420"/>
    </ligand>
</feature>
<evidence type="ECO:0000256" key="3">
    <source>
        <dbReference type="ARBA" id="ARBA00022630"/>
    </source>
</evidence>
<dbReference type="PIRSF" id="PIRSF006268">
    <property type="entry name" value="ApbE"/>
    <property type="match status" value="1"/>
</dbReference>
<dbReference type="PANTHER" id="PTHR30040:SF2">
    <property type="entry name" value="FAD:PROTEIN FMN TRANSFERASE"/>
    <property type="match status" value="1"/>
</dbReference>
<evidence type="ECO:0000256" key="4">
    <source>
        <dbReference type="ARBA" id="ARBA00022679"/>
    </source>
</evidence>
<dbReference type="GO" id="GO:0016740">
    <property type="term" value="F:transferase activity"/>
    <property type="evidence" value="ECO:0007669"/>
    <property type="project" value="UniProtKB-UniRule"/>
</dbReference>
<protein>
    <recommendedName>
        <fullName evidence="2 10">FAD:protein FMN transferase</fullName>
        <ecNumber evidence="1 10">2.7.1.180</ecNumber>
    </recommendedName>
    <alternativeName>
        <fullName evidence="8 10">Flavin transferase</fullName>
    </alternativeName>
</protein>
<reference evidence="14" key="1">
    <citation type="submission" date="2017-06" db="EMBL/GenBank/DDBJ databases">
        <title>Capnocytophaga spp. assemblies.</title>
        <authorList>
            <person name="Gulvik C.A."/>
        </authorList>
    </citation>
    <scope>NUCLEOTIDE SEQUENCE [LARGE SCALE GENOMIC DNA]</scope>
    <source>
        <strain evidence="14">H1496</strain>
    </source>
</reference>
<keyword evidence="7 10" id="KW-0460">Magnesium</keyword>
<comment type="function">
    <text evidence="12">Flavin transferase that catalyzes the transfer of the FMN moiety of FAD and its covalent binding to the hydroxyl group of a threonine residue in a target flavoprotein.</text>
</comment>
<evidence type="ECO:0000313" key="14">
    <source>
        <dbReference type="Proteomes" id="UP000217250"/>
    </source>
</evidence>
<comment type="similarity">
    <text evidence="10 12">Belongs to the ApbE family.</text>
</comment>
<keyword evidence="3 10" id="KW-0285">Flavoprotein</keyword>
<dbReference type="KEGG" id="cgh:CGC50_05030"/>
<evidence type="ECO:0000256" key="10">
    <source>
        <dbReference type="PIRNR" id="PIRNR006268"/>
    </source>
</evidence>
<dbReference type="GeneID" id="84807927"/>
<evidence type="ECO:0000313" key="13">
    <source>
        <dbReference type="EMBL" id="ATA86582.1"/>
    </source>
</evidence>
<evidence type="ECO:0000256" key="12">
    <source>
        <dbReference type="RuleBase" id="RU363002"/>
    </source>
</evidence>
<dbReference type="EMBL" id="CP022386">
    <property type="protein sequence ID" value="ATA86582.1"/>
    <property type="molecule type" value="Genomic_DNA"/>
</dbReference>
<dbReference type="GO" id="GO:0046872">
    <property type="term" value="F:metal ion binding"/>
    <property type="evidence" value="ECO:0007669"/>
    <property type="project" value="UniProtKB-UniRule"/>
</dbReference>
<gene>
    <name evidence="13" type="ORF">CGC50_05030</name>
</gene>
<dbReference type="AlphaFoldDB" id="A0A250FN36"/>
<evidence type="ECO:0000256" key="2">
    <source>
        <dbReference type="ARBA" id="ARBA00016337"/>
    </source>
</evidence>
<dbReference type="GO" id="GO:0005886">
    <property type="term" value="C:plasma membrane"/>
    <property type="evidence" value="ECO:0007669"/>
    <property type="project" value="UniProtKB-SubCell"/>
</dbReference>
<keyword evidence="12" id="KW-0449">Lipoprotein</keyword>
<sequence>MKYLYTLCIAVLVTACETTPKENVYYIKGEAQGTTYSITYIAKAPVEKTAIDSILQVIDLSMSTYIDNSLISKINRGKNLPIDPHFEKVFSASFDIYWQSKGAFDPSIGQLINAWGFGKKENHIPPTQKQIDSLLALTGMDKVHYIDTPRGAFIRKDNPNIQLNFNAIAQGYTSDVIADYFRSNQISNFIVEVGGELAIYGKNILKDKPWRIGIDNPLQKPEEDREIIATVELTDCGLATSGNYRKLWTDSISGQKYVHTINPKTGRPQPSNLLSATVIAPSAMLADGYATTLMALGGIEKAKDFLAQHKELKAVLLYSDEAHKGQIQKYVTENLSVEFENQTLSEN</sequence>
<feature type="binding site" evidence="11">
    <location>
        <position position="291"/>
    </location>
    <ligand>
        <name>Mg(2+)</name>
        <dbReference type="ChEBI" id="CHEBI:18420"/>
    </ligand>
</feature>
<evidence type="ECO:0000256" key="5">
    <source>
        <dbReference type="ARBA" id="ARBA00022723"/>
    </source>
</evidence>
<evidence type="ECO:0000256" key="8">
    <source>
        <dbReference type="ARBA" id="ARBA00031306"/>
    </source>
</evidence>
<dbReference type="EC" id="2.7.1.180" evidence="1 10"/>
<comment type="subcellular location">
    <subcellularLocation>
        <location evidence="12">Cell inner membrane</location>
        <topology evidence="12">Lipid-anchor</topology>
        <orientation evidence="12">Periplasmic side</orientation>
    </subcellularLocation>
</comment>
<keyword evidence="5 10" id="KW-0479">Metal-binding</keyword>
<feature type="binding site" evidence="11">
    <location>
        <position position="167"/>
    </location>
    <ligand>
        <name>Mg(2+)</name>
        <dbReference type="ChEBI" id="CHEBI:18420"/>
    </ligand>
</feature>
<evidence type="ECO:0000256" key="6">
    <source>
        <dbReference type="ARBA" id="ARBA00022827"/>
    </source>
</evidence>
<dbReference type="Gene3D" id="3.10.520.10">
    <property type="entry name" value="ApbE-like domains"/>
    <property type="match status" value="1"/>
</dbReference>
<keyword evidence="4 10" id="KW-0808">Transferase</keyword>
<keyword evidence="12" id="KW-1003">Cell membrane</keyword>
<comment type="cofactor">
    <cofactor evidence="11">
        <name>Mg(2+)</name>
        <dbReference type="ChEBI" id="CHEBI:18420"/>
    </cofactor>
    <cofactor evidence="11">
        <name>Mn(2+)</name>
        <dbReference type="ChEBI" id="CHEBI:29035"/>
    </cofactor>
    <text evidence="11">Magnesium. Can also use manganese.</text>
</comment>
<dbReference type="Proteomes" id="UP000217250">
    <property type="component" value="Chromosome"/>
</dbReference>
<accession>A0A250FN36</accession>
<dbReference type="PROSITE" id="PS51257">
    <property type="entry name" value="PROKAR_LIPOPROTEIN"/>
    <property type="match status" value="1"/>
</dbReference>
<proteinExistence type="inferred from homology"/>
<organism evidence="13 14">
    <name type="scientific">Capnocytophaga gingivalis</name>
    <dbReference type="NCBI Taxonomy" id="1017"/>
    <lineage>
        <taxon>Bacteria</taxon>
        <taxon>Pseudomonadati</taxon>
        <taxon>Bacteroidota</taxon>
        <taxon>Flavobacteriia</taxon>
        <taxon>Flavobacteriales</taxon>
        <taxon>Flavobacteriaceae</taxon>
        <taxon>Capnocytophaga</taxon>
    </lineage>
</organism>
<evidence type="ECO:0000256" key="11">
    <source>
        <dbReference type="PIRSR" id="PIRSR006268-2"/>
    </source>
</evidence>
<dbReference type="Pfam" id="PF02424">
    <property type="entry name" value="ApbE"/>
    <property type="match status" value="1"/>
</dbReference>
<dbReference type="PANTHER" id="PTHR30040">
    <property type="entry name" value="THIAMINE BIOSYNTHESIS LIPOPROTEIN APBE"/>
    <property type="match status" value="1"/>
</dbReference>
<comment type="catalytic activity">
    <reaction evidence="9 10 12">
        <text>L-threonyl-[protein] + FAD = FMN-L-threonyl-[protein] + AMP + H(+)</text>
        <dbReference type="Rhea" id="RHEA:36847"/>
        <dbReference type="Rhea" id="RHEA-COMP:11060"/>
        <dbReference type="Rhea" id="RHEA-COMP:11061"/>
        <dbReference type="ChEBI" id="CHEBI:15378"/>
        <dbReference type="ChEBI" id="CHEBI:30013"/>
        <dbReference type="ChEBI" id="CHEBI:57692"/>
        <dbReference type="ChEBI" id="CHEBI:74257"/>
        <dbReference type="ChEBI" id="CHEBI:456215"/>
        <dbReference type="EC" id="2.7.1.180"/>
    </reaction>
</comment>
<name>A0A250FN36_9FLAO</name>
<keyword evidence="12" id="KW-0472">Membrane</keyword>
<keyword evidence="6 10" id="KW-0274">FAD</keyword>
<dbReference type="SUPFAM" id="SSF143631">
    <property type="entry name" value="ApbE-like"/>
    <property type="match status" value="1"/>
</dbReference>
<evidence type="ECO:0000256" key="9">
    <source>
        <dbReference type="ARBA" id="ARBA00048540"/>
    </source>
</evidence>
<dbReference type="RefSeq" id="WP_095909940.1">
    <property type="nucleotide sequence ID" value="NZ_CP022386.1"/>
</dbReference>
<dbReference type="InterPro" id="IPR024932">
    <property type="entry name" value="ApbE"/>
</dbReference>
<dbReference type="OrthoDB" id="9778595at2"/>
<keyword evidence="12" id="KW-0997">Cell inner membrane</keyword>
<evidence type="ECO:0000256" key="1">
    <source>
        <dbReference type="ARBA" id="ARBA00011955"/>
    </source>
</evidence>
<dbReference type="InterPro" id="IPR003374">
    <property type="entry name" value="ApbE-like_sf"/>
</dbReference>